<evidence type="ECO:0000256" key="1">
    <source>
        <dbReference type="ARBA" id="ARBA00022490"/>
    </source>
</evidence>
<evidence type="ECO:0000259" key="2">
    <source>
        <dbReference type="Pfam" id="PF24860"/>
    </source>
</evidence>
<name>A0A0P9DDN3_9CHLR</name>
<proteinExistence type="predicted"/>
<dbReference type="PANTHER" id="PTHR37689">
    <property type="entry name" value="PROTEIN FDHE"/>
    <property type="match status" value="1"/>
</dbReference>
<accession>A0A0P9DDN3</accession>
<gene>
    <name evidence="3" type="ORF">SE17_39750</name>
</gene>
<dbReference type="AlphaFoldDB" id="A0A0P9DDN3"/>
<dbReference type="InterPro" id="IPR006452">
    <property type="entry name" value="Formate_DH_accessory"/>
</dbReference>
<dbReference type="GO" id="GO:0051604">
    <property type="term" value="P:protein maturation"/>
    <property type="evidence" value="ECO:0007669"/>
    <property type="project" value="TreeGrafter"/>
</dbReference>
<reference evidence="3 4" key="1">
    <citation type="submission" date="2015-09" db="EMBL/GenBank/DDBJ databases">
        <title>Draft genome sequence of Kouleothrix aurantiaca JCM 19913.</title>
        <authorList>
            <person name="Hemp J."/>
        </authorList>
    </citation>
    <scope>NUCLEOTIDE SEQUENCE [LARGE SCALE GENOMIC DNA]</scope>
    <source>
        <strain evidence="3 4">COM-B</strain>
    </source>
</reference>
<dbReference type="InterPro" id="IPR056796">
    <property type="entry name" value="FdhE_C"/>
</dbReference>
<dbReference type="Proteomes" id="UP000050509">
    <property type="component" value="Unassembled WGS sequence"/>
</dbReference>
<protein>
    <recommendedName>
        <fullName evidence="2">FdhE C-terminal domain-containing protein</fullName>
    </recommendedName>
</protein>
<keyword evidence="1" id="KW-0963">Cytoplasm</keyword>
<dbReference type="InterPro" id="IPR024064">
    <property type="entry name" value="FdhE-like_sf"/>
</dbReference>
<evidence type="ECO:0000313" key="3">
    <source>
        <dbReference type="EMBL" id="KPV48121.1"/>
    </source>
</evidence>
<feature type="non-terminal residue" evidence="3">
    <location>
        <position position="1"/>
    </location>
</feature>
<dbReference type="PANTHER" id="PTHR37689:SF1">
    <property type="entry name" value="PROTEIN FDHE"/>
    <property type="match status" value="1"/>
</dbReference>
<dbReference type="SUPFAM" id="SSF144020">
    <property type="entry name" value="FdhE-like"/>
    <property type="match status" value="1"/>
</dbReference>
<dbReference type="Gene3D" id="3.90.1670.10">
    <property type="entry name" value="FdhE-like domain"/>
    <property type="match status" value="1"/>
</dbReference>
<organism evidence="3 4">
    <name type="scientific">Kouleothrix aurantiaca</name>
    <dbReference type="NCBI Taxonomy" id="186479"/>
    <lineage>
        <taxon>Bacteria</taxon>
        <taxon>Bacillati</taxon>
        <taxon>Chloroflexota</taxon>
        <taxon>Chloroflexia</taxon>
        <taxon>Chloroflexales</taxon>
        <taxon>Roseiflexineae</taxon>
        <taxon>Roseiflexaceae</taxon>
        <taxon>Kouleothrix</taxon>
    </lineage>
</organism>
<dbReference type="EMBL" id="LJCR01002925">
    <property type="protein sequence ID" value="KPV48121.1"/>
    <property type="molecule type" value="Genomic_DNA"/>
</dbReference>
<dbReference type="GO" id="GO:0008199">
    <property type="term" value="F:ferric iron binding"/>
    <property type="evidence" value="ECO:0007669"/>
    <property type="project" value="TreeGrafter"/>
</dbReference>
<keyword evidence="4" id="KW-1185">Reference proteome</keyword>
<comment type="caution">
    <text evidence="3">The sequence shown here is derived from an EMBL/GenBank/DDBJ whole genome shotgun (WGS) entry which is preliminary data.</text>
</comment>
<evidence type="ECO:0000313" key="4">
    <source>
        <dbReference type="Proteomes" id="UP000050509"/>
    </source>
</evidence>
<dbReference type="Pfam" id="PF24860">
    <property type="entry name" value="FdhE_C"/>
    <property type="match status" value="1"/>
</dbReference>
<sequence>AEQRGLQQLRFLRCGLCASAWQADRLLCPFCGTRDHRQLAYLHAEGDEQRRAATCDACHGYIKVLATLAPLTPAALLVEDLATLHLDMIALERGYGGAG</sequence>
<dbReference type="GO" id="GO:0005829">
    <property type="term" value="C:cytosol"/>
    <property type="evidence" value="ECO:0007669"/>
    <property type="project" value="TreeGrafter"/>
</dbReference>
<feature type="domain" description="FdhE C-terminal" evidence="2">
    <location>
        <begin position="28"/>
        <end position="96"/>
    </location>
</feature>